<dbReference type="Proteomes" id="UP000316968">
    <property type="component" value="Chromosome"/>
</dbReference>
<dbReference type="OrthoDB" id="2666939at2"/>
<dbReference type="SUPFAM" id="SSF51294">
    <property type="entry name" value="Hedgehog/intein (Hint) domain"/>
    <property type="match status" value="1"/>
</dbReference>
<keyword evidence="3" id="KW-1185">Reference proteome</keyword>
<dbReference type="Gene3D" id="2.170.16.10">
    <property type="entry name" value="Hedgehog/Intein (Hint) domain"/>
    <property type="match status" value="1"/>
</dbReference>
<organism evidence="2 3">
    <name type="scientific">Saccharibacillus brassicae</name>
    <dbReference type="NCBI Taxonomy" id="2583377"/>
    <lineage>
        <taxon>Bacteria</taxon>
        <taxon>Bacillati</taxon>
        <taxon>Bacillota</taxon>
        <taxon>Bacilli</taxon>
        <taxon>Bacillales</taxon>
        <taxon>Paenibacillaceae</taxon>
        <taxon>Saccharibacillus</taxon>
    </lineage>
</organism>
<reference evidence="2 3" key="1">
    <citation type="submission" date="2019-06" db="EMBL/GenBank/DDBJ databases">
        <title>Saccharibacillus brassicae sp. nov., an endophytic bacterium isolated from Chinese cabbage seeds (Brassica pekinensis).</title>
        <authorList>
            <person name="Jiang L."/>
            <person name="Lee J."/>
            <person name="Kim S.W."/>
        </authorList>
    </citation>
    <scope>NUCLEOTIDE SEQUENCE [LARGE SCALE GENOMIC DNA]</scope>
    <source>
        <strain evidence="3">KCTC 43072 / ATSA2</strain>
    </source>
</reference>
<gene>
    <name evidence="2" type="ORF">FFV09_12625</name>
</gene>
<sequence>MSKDENTDEVTYKQVTATSNHETDEIYSIHVGDQVIESTYNHPFWVVGKGWVFVKDLKPGDLLEQSDGKTLEVGTIEIQQRQTTVYNMTVEGFHTYFVSGLGIWVHNDECSEAARYQRYWEQTYNDPYKGEPNTRQRLYTTPGNRSIVDQKINTKTGELYKRETIYDEFGRKIGNNDYTDHGRSDVPSHTNPHYHANPYKNPNQHGPGTPGLHPKTPR</sequence>
<dbReference type="InterPro" id="IPR036844">
    <property type="entry name" value="Hint_dom_sf"/>
</dbReference>
<dbReference type="AlphaFoldDB" id="A0A4Y6UV70"/>
<name>A0A4Y6UV70_SACBS</name>
<evidence type="ECO:0000256" key="1">
    <source>
        <dbReference type="SAM" id="MobiDB-lite"/>
    </source>
</evidence>
<protein>
    <submittedName>
        <fullName evidence="2">Uncharacterized protein</fullName>
    </submittedName>
</protein>
<dbReference type="InterPro" id="IPR030934">
    <property type="entry name" value="Intein_C"/>
</dbReference>
<evidence type="ECO:0000313" key="3">
    <source>
        <dbReference type="Proteomes" id="UP000316968"/>
    </source>
</evidence>
<dbReference type="KEGG" id="saca:FFV09_12625"/>
<dbReference type="Pfam" id="PF07591">
    <property type="entry name" value="PT-HINT"/>
    <property type="match status" value="1"/>
</dbReference>
<proteinExistence type="predicted"/>
<evidence type="ECO:0000313" key="2">
    <source>
        <dbReference type="EMBL" id="QDH21613.1"/>
    </source>
</evidence>
<feature type="region of interest" description="Disordered" evidence="1">
    <location>
        <begin position="176"/>
        <end position="218"/>
    </location>
</feature>
<dbReference type="PROSITE" id="PS50818">
    <property type="entry name" value="INTEIN_C_TER"/>
    <property type="match status" value="1"/>
</dbReference>
<dbReference type="RefSeq" id="WP_141448158.1">
    <property type="nucleotide sequence ID" value="NZ_CP041217.1"/>
</dbReference>
<dbReference type="CDD" id="cd00081">
    <property type="entry name" value="Hint"/>
    <property type="match status" value="1"/>
</dbReference>
<accession>A0A4Y6UV70</accession>
<dbReference type="EMBL" id="CP041217">
    <property type="protein sequence ID" value="QDH21613.1"/>
    <property type="molecule type" value="Genomic_DNA"/>
</dbReference>